<evidence type="ECO:0000313" key="7">
    <source>
        <dbReference type="EMBL" id="CAF2175283.1"/>
    </source>
</evidence>
<evidence type="ECO:0000313" key="12">
    <source>
        <dbReference type="Proteomes" id="UP000663866"/>
    </source>
</evidence>
<evidence type="ECO:0000313" key="8">
    <source>
        <dbReference type="EMBL" id="CAF3729207.1"/>
    </source>
</evidence>
<sequence>MTTSNHRYSNNSKESSNGHHVNDDNNQINDVEVDSELLELETALNDIEKAMDKIESQNSSIQTKLRDLLESNKQMAKEFTDIRRGMTSKFKEVTQRLEETPGIAHDLAAVTSNTLSKIEQDMSSANGPNDYE</sequence>
<reference evidence="4" key="1">
    <citation type="submission" date="2021-02" db="EMBL/GenBank/DDBJ databases">
        <authorList>
            <person name="Nowell W R."/>
        </authorList>
    </citation>
    <scope>NUCLEOTIDE SEQUENCE</scope>
</reference>
<dbReference type="AlphaFoldDB" id="A0A816AA41"/>
<evidence type="ECO:0000313" key="11">
    <source>
        <dbReference type="Proteomes" id="UP000663834"/>
    </source>
</evidence>
<evidence type="ECO:0000313" key="3">
    <source>
        <dbReference type="EMBL" id="CAF1464199.1"/>
    </source>
</evidence>
<dbReference type="Proteomes" id="UP000681720">
    <property type="component" value="Unassembled WGS sequence"/>
</dbReference>
<dbReference type="OrthoDB" id="10050612at2759"/>
<keyword evidence="1" id="KW-0175">Coiled coil</keyword>
<dbReference type="EMBL" id="CAJNOW010011149">
    <property type="protein sequence ID" value="CAF1594114.1"/>
    <property type="molecule type" value="Genomic_DNA"/>
</dbReference>
<evidence type="ECO:0000313" key="6">
    <source>
        <dbReference type="EMBL" id="CAF2117640.1"/>
    </source>
</evidence>
<organism evidence="4 11">
    <name type="scientific">Rotaria magnacalcarata</name>
    <dbReference type="NCBI Taxonomy" id="392030"/>
    <lineage>
        <taxon>Eukaryota</taxon>
        <taxon>Metazoa</taxon>
        <taxon>Spiralia</taxon>
        <taxon>Gnathifera</taxon>
        <taxon>Rotifera</taxon>
        <taxon>Eurotatoria</taxon>
        <taxon>Bdelloidea</taxon>
        <taxon>Philodinida</taxon>
        <taxon>Philodinidae</taxon>
        <taxon>Rotaria</taxon>
    </lineage>
</organism>
<dbReference type="Pfam" id="PF03670">
    <property type="entry name" value="UPF0184"/>
    <property type="match status" value="1"/>
</dbReference>
<evidence type="ECO:0000313" key="10">
    <source>
        <dbReference type="EMBL" id="CAF4025212.1"/>
    </source>
</evidence>
<evidence type="ECO:0000313" key="9">
    <source>
        <dbReference type="EMBL" id="CAF3758250.1"/>
    </source>
</evidence>
<dbReference type="EMBL" id="CAJNRG010000248">
    <property type="protein sequence ID" value="CAF1988242.1"/>
    <property type="molecule type" value="Genomic_DNA"/>
</dbReference>
<evidence type="ECO:0000256" key="1">
    <source>
        <dbReference type="SAM" id="Coils"/>
    </source>
</evidence>
<dbReference type="Proteomes" id="UP000663856">
    <property type="component" value="Unassembled WGS sequence"/>
</dbReference>
<dbReference type="EMBL" id="CAJNOV010011828">
    <property type="protein sequence ID" value="CAF1464199.1"/>
    <property type="molecule type" value="Genomic_DNA"/>
</dbReference>
<keyword evidence="12" id="KW-1185">Reference proteome</keyword>
<dbReference type="EMBL" id="CAJNRE010018723">
    <property type="protein sequence ID" value="CAF2175283.1"/>
    <property type="molecule type" value="Genomic_DNA"/>
</dbReference>
<evidence type="ECO:0000313" key="4">
    <source>
        <dbReference type="EMBL" id="CAF1594114.1"/>
    </source>
</evidence>
<feature type="region of interest" description="Disordered" evidence="2">
    <location>
        <begin position="1"/>
        <end position="29"/>
    </location>
</feature>
<dbReference type="Proteomes" id="UP000663855">
    <property type="component" value="Unassembled WGS sequence"/>
</dbReference>
<name>A0A816AA41_9BILA</name>
<feature type="compositionally biased region" description="Polar residues" evidence="2">
    <location>
        <begin position="1"/>
        <end position="15"/>
    </location>
</feature>
<dbReference type="Proteomes" id="UP000663824">
    <property type="component" value="Unassembled WGS sequence"/>
</dbReference>
<dbReference type="EMBL" id="CAJOBJ010005240">
    <property type="protein sequence ID" value="CAF4025212.1"/>
    <property type="molecule type" value="Genomic_DNA"/>
</dbReference>
<dbReference type="Proteomes" id="UP000663866">
    <property type="component" value="Unassembled WGS sequence"/>
</dbReference>
<proteinExistence type="predicted"/>
<dbReference type="Proteomes" id="UP000663887">
    <property type="component" value="Unassembled WGS sequence"/>
</dbReference>
<dbReference type="EMBL" id="CAJNRF010010171">
    <property type="protein sequence ID" value="CAF2117640.1"/>
    <property type="molecule type" value="Genomic_DNA"/>
</dbReference>
<dbReference type="EMBL" id="CAJOBF010000033">
    <property type="protein sequence ID" value="CAF3729207.1"/>
    <property type="molecule type" value="Genomic_DNA"/>
</dbReference>
<protein>
    <submittedName>
        <fullName evidence="4">Uncharacterized protein</fullName>
    </submittedName>
</protein>
<dbReference type="Proteomes" id="UP000663834">
    <property type="component" value="Unassembled WGS sequence"/>
</dbReference>
<evidence type="ECO:0000313" key="5">
    <source>
        <dbReference type="EMBL" id="CAF1988242.1"/>
    </source>
</evidence>
<accession>A0A816AA41</accession>
<feature type="coiled-coil region" evidence="1">
    <location>
        <begin position="33"/>
        <end position="71"/>
    </location>
</feature>
<comment type="caution">
    <text evidence="4">The sequence shown here is derived from an EMBL/GenBank/DDBJ whole genome shotgun (WGS) entry which is preliminary data.</text>
</comment>
<evidence type="ECO:0000256" key="2">
    <source>
        <dbReference type="SAM" id="MobiDB-lite"/>
    </source>
</evidence>
<dbReference type="EMBL" id="CAJOBG010000107">
    <property type="protein sequence ID" value="CAF3758250.1"/>
    <property type="molecule type" value="Genomic_DNA"/>
</dbReference>
<dbReference type="Proteomes" id="UP000663842">
    <property type="component" value="Unassembled WGS sequence"/>
</dbReference>
<gene>
    <name evidence="3" type="ORF">CJN711_LOCUS25277</name>
    <name evidence="10" type="ORF">GIL414_LOCUS13099</name>
    <name evidence="4" type="ORF">KQP761_LOCUS21518</name>
    <name evidence="7" type="ORF">MBJ925_LOCUS34042</name>
    <name evidence="9" type="ORF">OVN521_LOCUS1534</name>
    <name evidence="8" type="ORF">UXM345_LOCUS715</name>
    <name evidence="6" type="ORF">WKI299_LOCUS23635</name>
    <name evidence="5" type="ORF">XDN619_LOCUS2720</name>
</gene>